<evidence type="ECO:0000313" key="3">
    <source>
        <dbReference type="Proteomes" id="UP000317716"/>
    </source>
</evidence>
<evidence type="ECO:0000313" key="2">
    <source>
        <dbReference type="EMBL" id="TMQ56165.1"/>
    </source>
</evidence>
<evidence type="ECO:0000256" key="1">
    <source>
        <dbReference type="SAM" id="MobiDB-lite"/>
    </source>
</evidence>
<dbReference type="EMBL" id="VBOS01000183">
    <property type="protein sequence ID" value="TMQ56165.1"/>
    <property type="molecule type" value="Genomic_DNA"/>
</dbReference>
<protein>
    <submittedName>
        <fullName evidence="2">Uncharacterized protein</fullName>
    </submittedName>
</protein>
<proteinExistence type="predicted"/>
<dbReference type="AlphaFoldDB" id="A0A538SXT4"/>
<gene>
    <name evidence="2" type="ORF">E6K72_05580</name>
</gene>
<name>A0A538SXT4_UNCEI</name>
<feature type="region of interest" description="Disordered" evidence="1">
    <location>
        <begin position="55"/>
        <end position="105"/>
    </location>
</feature>
<reference evidence="2 3" key="1">
    <citation type="journal article" date="2019" name="Nat. Microbiol.">
        <title>Mediterranean grassland soil C-N compound turnover is dependent on rainfall and depth, and is mediated by genomically divergent microorganisms.</title>
        <authorList>
            <person name="Diamond S."/>
            <person name="Andeer P.F."/>
            <person name="Li Z."/>
            <person name="Crits-Christoph A."/>
            <person name="Burstein D."/>
            <person name="Anantharaman K."/>
            <person name="Lane K.R."/>
            <person name="Thomas B.C."/>
            <person name="Pan C."/>
            <person name="Northen T.R."/>
            <person name="Banfield J.F."/>
        </authorList>
    </citation>
    <scope>NUCLEOTIDE SEQUENCE [LARGE SCALE GENOMIC DNA]</scope>
    <source>
        <strain evidence="2">WS_2</strain>
    </source>
</reference>
<sequence length="105" mass="11045">MEPPRPSRQQTMAPPAPSGTSWGLSWAPSAVQSATPSTVHSGAPAAFTRRAKMSALLPRRSSHATMAPPAPSGVMRGNRWTPVAAHSATPSTVHRDAPVPSTRWT</sequence>
<accession>A0A538SXT4</accession>
<dbReference type="Proteomes" id="UP000317716">
    <property type="component" value="Unassembled WGS sequence"/>
</dbReference>
<feature type="region of interest" description="Disordered" evidence="1">
    <location>
        <begin position="1"/>
        <end position="26"/>
    </location>
</feature>
<comment type="caution">
    <text evidence="2">The sequence shown here is derived from an EMBL/GenBank/DDBJ whole genome shotgun (WGS) entry which is preliminary data.</text>
</comment>
<feature type="compositionally biased region" description="Polar residues" evidence="1">
    <location>
        <begin position="7"/>
        <end position="23"/>
    </location>
</feature>
<organism evidence="2 3">
    <name type="scientific">Eiseniibacteriota bacterium</name>
    <dbReference type="NCBI Taxonomy" id="2212470"/>
    <lineage>
        <taxon>Bacteria</taxon>
        <taxon>Candidatus Eiseniibacteriota</taxon>
    </lineage>
</organism>